<sequence>MLNFNYKKWNNILGWIVFAIAIITYTLTLEPTVSYWDVGEYIATSVKLEVGHPPGAPLFQMIGAFFAMFTSDIEHIAMMTNFMSALSSAFAILFLFWTITILAKKIILKNGEEINQSNAIAILGSGLVGALAYTFSDSFWYSAVEAEVYAMSSFLMGLLFWLGLRWEIEMDKLRGHKWLLLIAFIVGLSFGVHILSLLIIPSIVFIYFYKRYQNITFVKFIIANIASVLVLAFVFKFLFPYTLAFFSVSELFFINTMGMPFNSGSIISGLVLIIIFYVAIRYTRKKNLIHANLIILCLLFIMIGFSSWIMLPIRANANTTINENNPSSARELLAYYNREQYGDTSIFYDSYYSGIGIQDSKNPYKDDKPKYEKDEKAGKYVIVNRYKDARRNYTDKHKGFIPRMVDPSPNVIANYKSISGIPTKSKRRPTFGENLSFMVEFQFGYMYGRYFMWNFAGRQDDIQGNMDNHGNWLSGINFIDEMRLGSQSNLPVEIKDNKGRNTYFFSPLILGIIGLLFHIKFDKKNFYILFLFFAFTGLAIVFYTNPKPFEPRERDYAVVGSFYVFAIWIGFGVLALYLQFKDKVNPKILATSISVFCLLAVPILMGFQNWDDHDRSGKYATRNNAKAYLDSAQENAIMFTIGDNDTFPLWYMQEVEGYRTDIKLVCTSLFATDWYIDQQKRKTYLAEPIPGQLVHDDYKTGSLDVAFHYPNPAFKNTVMDIKAFINWLASDDTRTFVNYDGDGFPDKYYPTNKLRISIDKAAVLKNKIVPLKDADKIVPYIDIKIDKIGIQKHRILMLDILASNDWTRPIYFTGGAYVDDEYIWLKDYLQLDGLAYKFVPILKPSKSPNGQPKSVLGIGRIDVETMYNNVKKWDWRNSNGDIYVDVETRKNGITFRNSLIRLAEALIQVGKKDKAEEILDLSMDKMPVKQYGHISFVLGYPEAYYMIGGIEKARNVAKTLIDIFQDRIEFYSGLDNNGISQYYDDIETTFIMYNNVVVTADEYDKEFATQLKKGYITSIRSLEGVIE</sequence>
<dbReference type="Pfam" id="PF11028">
    <property type="entry name" value="TMEM260-like"/>
    <property type="match status" value="1"/>
</dbReference>
<organism evidence="2 3">
    <name type="scientific">Aureibaculum algae</name>
    <dbReference type="NCBI Taxonomy" id="2584122"/>
    <lineage>
        <taxon>Bacteria</taxon>
        <taxon>Pseudomonadati</taxon>
        <taxon>Bacteroidota</taxon>
        <taxon>Flavobacteriia</taxon>
        <taxon>Flavobacteriales</taxon>
        <taxon>Flavobacteriaceae</taxon>
        <taxon>Aureibaculum</taxon>
    </lineage>
</organism>
<evidence type="ECO:0000313" key="2">
    <source>
        <dbReference type="EMBL" id="QCX41116.1"/>
    </source>
</evidence>
<feature type="transmembrane region" description="Helical" evidence="1">
    <location>
        <begin position="148"/>
        <end position="166"/>
    </location>
</feature>
<evidence type="ECO:0000313" key="3">
    <source>
        <dbReference type="Proteomes" id="UP000306229"/>
    </source>
</evidence>
<keyword evidence="1" id="KW-1133">Transmembrane helix</keyword>
<feature type="transmembrane region" description="Helical" evidence="1">
    <location>
        <begin position="526"/>
        <end position="544"/>
    </location>
</feature>
<keyword evidence="3" id="KW-1185">Reference proteome</keyword>
<feature type="transmembrane region" description="Helical" evidence="1">
    <location>
        <begin position="56"/>
        <end position="73"/>
    </location>
</feature>
<dbReference type="AlphaFoldDB" id="A0A5B7U0V7"/>
<dbReference type="EMBL" id="CP040749">
    <property type="protein sequence ID" value="QCX41116.1"/>
    <property type="molecule type" value="Genomic_DNA"/>
</dbReference>
<feature type="transmembrane region" description="Helical" evidence="1">
    <location>
        <begin position="292"/>
        <end position="311"/>
    </location>
</feature>
<dbReference type="OrthoDB" id="9807602at2"/>
<feature type="transmembrane region" description="Helical" evidence="1">
    <location>
        <begin position="588"/>
        <end position="607"/>
    </location>
</feature>
<proteinExistence type="predicted"/>
<feature type="transmembrane region" description="Helical" evidence="1">
    <location>
        <begin position="85"/>
        <end position="107"/>
    </location>
</feature>
<evidence type="ECO:0000256" key="1">
    <source>
        <dbReference type="SAM" id="Phobius"/>
    </source>
</evidence>
<feature type="transmembrane region" description="Helical" evidence="1">
    <location>
        <begin position="119"/>
        <end position="136"/>
    </location>
</feature>
<feature type="transmembrane region" description="Helical" evidence="1">
    <location>
        <begin position="220"/>
        <end position="239"/>
    </location>
</feature>
<feature type="transmembrane region" description="Helical" evidence="1">
    <location>
        <begin position="12"/>
        <end position="36"/>
    </location>
</feature>
<dbReference type="PANTHER" id="PTHR16214:SF3">
    <property type="entry name" value="TRANSMEMBRANE PROTEIN 260"/>
    <property type="match status" value="1"/>
</dbReference>
<dbReference type="InterPro" id="IPR052724">
    <property type="entry name" value="GT117_domain-containing"/>
</dbReference>
<feature type="transmembrane region" description="Helical" evidence="1">
    <location>
        <begin position="259"/>
        <end position="280"/>
    </location>
</feature>
<dbReference type="InterPro" id="IPR021280">
    <property type="entry name" value="TMEM260-like"/>
</dbReference>
<protein>
    <submittedName>
        <fullName evidence="2">DUF2723 domain-containing protein</fullName>
    </submittedName>
</protein>
<feature type="transmembrane region" description="Helical" evidence="1">
    <location>
        <begin position="556"/>
        <end position="576"/>
    </location>
</feature>
<accession>A0A5B7U0V7</accession>
<dbReference type="PANTHER" id="PTHR16214">
    <property type="entry name" value="TRANSMEMBRANE PROTEIN 260"/>
    <property type="match status" value="1"/>
</dbReference>
<dbReference type="KEGG" id="fbe:FF125_19225"/>
<keyword evidence="1" id="KW-0812">Transmembrane</keyword>
<name>A0A5B7U0V7_9FLAO</name>
<gene>
    <name evidence="2" type="ORF">FF125_19225</name>
</gene>
<reference evidence="2 3" key="1">
    <citation type="submission" date="2019-05" db="EMBL/GenBank/DDBJ databases">
        <title>Algicella ahnfeltiae gen. nov., sp. nov., a novel marine bacterium of the family Flavobacteriaceae isolated from a red alga.</title>
        <authorList>
            <person name="Nedashkovskaya O.I."/>
            <person name="Kukhlevskiy A.D."/>
            <person name="Kim S.-G."/>
            <person name="Zhukova N.V."/>
            <person name="Mikhailov V.V."/>
        </authorList>
    </citation>
    <scope>NUCLEOTIDE SEQUENCE [LARGE SCALE GENOMIC DNA]</scope>
    <source>
        <strain evidence="2 3">10Alg115</strain>
    </source>
</reference>
<dbReference type="Proteomes" id="UP000306229">
    <property type="component" value="Chromosome"/>
</dbReference>
<keyword evidence="1" id="KW-0472">Membrane</keyword>
<feature type="transmembrane region" description="Helical" evidence="1">
    <location>
        <begin position="178"/>
        <end position="208"/>
    </location>
</feature>
<feature type="transmembrane region" description="Helical" evidence="1">
    <location>
        <begin position="502"/>
        <end position="519"/>
    </location>
</feature>